<feature type="compositionally biased region" description="Low complexity" evidence="3">
    <location>
        <begin position="702"/>
        <end position="718"/>
    </location>
</feature>
<feature type="compositionally biased region" description="Low complexity" evidence="3">
    <location>
        <begin position="307"/>
        <end position="331"/>
    </location>
</feature>
<comment type="caution">
    <text evidence="4">The sequence shown here is derived from an EMBL/GenBank/DDBJ whole genome shotgun (WGS) entry which is preliminary data.</text>
</comment>
<feature type="region of interest" description="Disordered" evidence="3">
    <location>
        <begin position="152"/>
        <end position="182"/>
    </location>
</feature>
<dbReference type="OrthoDB" id="626167at2759"/>
<feature type="compositionally biased region" description="Low complexity" evidence="3">
    <location>
        <begin position="822"/>
        <end position="834"/>
    </location>
</feature>
<reference evidence="4" key="1">
    <citation type="journal article" date="2021" name="Sci. Rep.">
        <title>Diploid genomic architecture of Nitzschia inconspicua, an elite biomass production diatom.</title>
        <authorList>
            <person name="Oliver A."/>
            <person name="Podell S."/>
            <person name="Pinowska A."/>
            <person name="Traller J.C."/>
            <person name="Smith S.R."/>
            <person name="McClure R."/>
            <person name="Beliaev A."/>
            <person name="Bohutskyi P."/>
            <person name="Hill E.A."/>
            <person name="Rabines A."/>
            <person name="Zheng H."/>
            <person name="Allen L.Z."/>
            <person name="Kuo A."/>
            <person name="Grigoriev I.V."/>
            <person name="Allen A.E."/>
            <person name="Hazlebeck D."/>
            <person name="Allen E.E."/>
        </authorList>
    </citation>
    <scope>NUCLEOTIDE SEQUENCE</scope>
    <source>
        <strain evidence="4">Hildebrandi</strain>
    </source>
</reference>
<feature type="region of interest" description="Disordered" evidence="3">
    <location>
        <begin position="537"/>
        <end position="565"/>
    </location>
</feature>
<feature type="region of interest" description="Disordered" evidence="3">
    <location>
        <begin position="691"/>
        <end position="777"/>
    </location>
</feature>
<gene>
    <name evidence="4" type="ORF">IV203_007642</name>
</gene>
<protein>
    <submittedName>
        <fullName evidence="4">Tetratricopeptide repeat protein</fullName>
    </submittedName>
</protein>
<evidence type="ECO:0000256" key="3">
    <source>
        <dbReference type="SAM" id="MobiDB-lite"/>
    </source>
</evidence>
<proteinExistence type="predicted"/>
<dbReference type="EMBL" id="JAGRRH010000025">
    <property type="protein sequence ID" value="KAG7342549.1"/>
    <property type="molecule type" value="Genomic_DNA"/>
</dbReference>
<sequence>MGNDPSRHVNNIPIATTAAVEVTSETALSISTTTIAAAAAAGAAAIQQKHQHTIESKSMDSVLVSDSHYRTNNSNMFWNRTRRRQRRQLRSSDTIVVPSWQLYLSQEQQQENHATATTMMTGPDSELCHNNHPKSTMDLRRSIRRITSARTRITTRRKQNHTTQNPSDPQQQQQQLKQQQQQLTVTNTSLMTTSHTETETDIDTNTALLQQQQLQQQLPTETETTLSFPDAISTEGSSNGSNSMATLTTTTTTTSTPSSPSSPSSKATEESNASLASMVKQIFHKQQQQEQEEDYPQEPFATTSLDSNTSTRPKTKSSSNSNSNSGSTSSNVKKRRHKPRIIQVYQTYSTSLIPRSQLPEALWGEEEQQQASMDSITPPSIHQTHIPFRKCRRWECICHNNDNNNNNNNNSSEIYNSNSNNNNNTLEGSPSKQTNLVVDVVVVTPSAQVPSCNNTNCTTSNHSDTEAVPQLQLAHRIQSTNTIDTTLTDPSITQSATNNSQQQQQQQQVPSPSITTPMPLMEQDQLVGLLIAPSYPSPVSSCSNRKTTTTTTTTSQQQSVPQSITSMTTKTVLSSSSSSSSPKLEAMLFLDTEYSNTVPAAKSSSLMRSRADSQDMTMSSSSSATASPCQESITPSRVTRTQRARSEDVVDGGSMVVVNTTTANTNNTRTMTTTNPKLDTAALRYSSSLNKDQLPPRRANNTTTTITTKPSSTQSISTMTSPVTQQQQQPFQGTYHQLRRRSEDYVDSPVAQPLVVDDDGSAETLPVGSPTNLDLTVKFPSESPTSVATDNFPMAFSQRKDFSQNDPYKKDHTTSRHHQHRQQQQQQQQKSYSSLSLEQSLSKWRLSLDTMKHQANWQSKSHPERALQRCKIYYHMGLLHYQLCRYTTAMHVLDHAVETLIQSASYVSVRSNSTHYDDDILDSTPDPSHLLLLHESMPYLSNEALLLVGTIFTVQAKIDLAQGTWELAKSRMEQVLLTLGHERIVRGIHPPQPFFLPSFMYMLDDVATEWSLTIARAQVVLGQFHQQDQRPDLAMQCFQDALMMQRYCLGDHHLQVADTLHKIGNLHTSQNLLGPAAACYHEALRVYQLPCNSSNMTNHNCNHNSTAAEVATLLASLGWIALLQHDFVSSFHMSQQALDLTLQSLGPHHRNVASIRYQLGWMTWWSNASNPSITKNVLSTWKTVLKHQELVLFPKQPNSRKTSNNDDSKQSSSSSLDCQRRRHVDLAKTLHAMGHAYKSLSRYEKAETILQAADAIYQENMPICRQGCAEYDIPRRR</sequence>
<organism evidence="4 5">
    <name type="scientific">Nitzschia inconspicua</name>
    <dbReference type="NCBI Taxonomy" id="303405"/>
    <lineage>
        <taxon>Eukaryota</taxon>
        <taxon>Sar</taxon>
        <taxon>Stramenopiles</taxon>
        <taxon>Ochrophyta</taxon>
        <taxon>Bacillariophyta</taxon>
        <taxon>Bacillariophyceae</taxon>
        <taxon>Bacillariophycidae</taxon>
        <taxon>Bacillariales</taxon>
        <taxon>Bacillariaceae</taxon>
        <taxon>Nitzschia</taxon>
    </lineage>
</organism>
<feature type="region of interest" description="Disordered" evidence="3">
    <location>
        <begin position="400"/>
        <end position="432"/>
    </location>
</feature>
<reference evidence="4" key="2">
    <citation type="submission" date="2021-04" db="EMBL/GenBank/DDBJ databases">
        <authorList>
            <person name="Podell S."/>
        </authorList>
    </citation>
    <scope>NUCLEOTIDE SEQUENCE</scope>
    <source>
        <strain evidence="4">Hildebrandi</strain>
    </source>
</reference>
<feature type="compositionally biased region" description="Polar residues" evidence="3">
    <location>
        <begin position="234"/>
        <end position="247"/>
    </location>
</feature>
<evidence type="ECO:0000313" key="4">
    <source>
        <dbReference type="EMBL" id="KAG7342549.1"/>
    </source>
</evidence>
<feature type="compositionally biased region" description="Polar residues" evidence="3">
    <location>
        <begin position="628"/>
        <end position="641"/>
    </location>
</feature>
<evidence type="ECO:0000313" key="5">
    <source>
        <dbReference type="Proteomes" id="UP000693970"/>
    </source>
</evidence>
<accession>A0A9K3KFV1</accession>
<feature type="compositionally biased region" description="Basic and acidic residues" evidence="3">
    <location>
        <begin position="798"/>
        <end position="814"/>
    </location>
</feature>
<keyword evidence="1" id="KW-0677">Repeat</keyword>
<feature type="compositionally biased region" description="Low complexity" evidence="3">
    <location>
        <begin position="400"/>
        <end position="424"/>
    </location>
</feature>
<dbReference type="Proteomes" id="UP000693970">
    <property type="component" value="Unassembled WGS sequence"/>
</dbReference>
<name>A0A9K3KFV1_9STRA</name>
<feature type="compositionally biased region" description="Polar residues" evidence="3">
    <location>
        <begin position="485"/>
        <end position="500"/>
    </location>
</feature>
<dbReference type="AlphaFoldDB" id="A0A9K3KFV1"/>
<dbReference type="Pfam" id="PF13181">
    <property type="entry name" value="TPR_8"/>
    <property type="match status" value="1"/>
</dbReference>
<evidence type="ECO:0000256" key="1">
    <source>
        <dbReference type="ARBA" id="ARBA00022737"/>
    </source>
</evidence>
<dbReference type="SMART" id="SM00028">
    <property type="entry name" value="TPR"/>
    <property type="match status" value="4"/>
</dbReference>
<feature type="compositionally biased region" description="Low complexity" evidence="3">
    <location>
        <begin position="248"/>
        <end position="265"/>
    </location>
</feature>
<feature type="region of interest" description="Disordered" evidence="3">
    <location>
        <begin position="230"/>
        <end position="340"/>
    </location>
</feature>
<feature type="region of interest" description="Disordered" evidence="3">
    <location>
        <begin position="798"/>
        <end position="834"/>
    </location>
</feature>
<dbReference type="PANTHER" id="PTHR45641">
    <property type="entry name" value="TETRATRICOPEPTIDE REPEAT PROTEIN (AFU_ORTHOLOGUE AFUA_6G03870)"/>
    <property type="match status" value="1"/>
</dbReference>
<feature type="region of interest" description="Disordered" evidence="3">
    <location>
        <begin position="485"/>
        <end position="518"/>
    </location>
</feature>
<dbReference type="InterPro" id="IPR019734">
    <property type="entry name" value="TPR_rpt"/>
</dbReference>
<feature type="compositionally biased region" description="Low complexity" evidence="3">
    <location>
        <begin position="170"/>
        <end position="182"/>
    </location>
</feature>
<feature type="region of interest" description="Disordered" evidence="3">
    <location>
        <begin position="600"/>
        <end position="649"/>
    </location>
</feature>
<dbReference type="PANTHER" id="PTHR45641:SF19">
    <property type="entry name" value="NEPHROCYSTIN-3"/>
    <property type="match status" value="1"/>
</dbReference>
<evidence type="ECO:0000256" key="2">
    <source>
        <dbReference type="ARBA" id="ARBA00022803"/>
    </source>
</evidence>
<feature type="compositionally biased region" description="Low complexity" evidence="3">
    <location>
        <begin position="540"/>
        <end position="565"/>
    </location>
</feature>
<feature type="compositionally biased region" description="Low complexity" evidence="3">
    <location>
        <begin position="616"/>
        <end position="627"/>
    </location>
</feature>
<feature type="compositionally biased region" description="Polar residues" evidence="3">
    <location>
        <begin position="719"/>
        <end position="735"/>
    </location>
</feature>
<dbReference type="Pfam" id="PF13424">
    <property type="entry name" value="TPR_12"/>
    <property type="match status" value="1"/>
</dbReference>
<keyword evidence="5" id="KW-1185">Reference proteome</keyword>
<feature type="region of interest" description="Disordered" evidence="3">
    <location>
        <begin position="119"/>
        <end position="139"/>
    </location>
</feature>
<keyword evidence="2" id="KW-0802">TPR repeat</keyword>
<feature type="region of interest" description="Disordered" evidence="3">
    <location>
        <begin position="1194"/>
        <end position="1219"/>
    </location>
</feature>